<feature type="region of interest" description="Disordered" evidence="6">
    <location>
        <begin position="474"/>
        <end position="556"/>
    </location>
</feature>
<dbReference type="PANTHER" id="PTHR13309">
    <property type="entry name" value="NUCLEAR FRAGILE X MENTAL RETARDATION PROTEIN INTERACTING PROTEIN 1"/>
    <property type="match status" value="1"/>
</dbReference>
<dbReference type="InterPro" id="IPR036855">
    <property type="entry name" value="Znf_CCCH_sf"/>
</dbReference>
<keyword evidence="9" id="KW-1185">Reference proteome</keyword>
<proteinExistence type="predicted"/>
<feature type="compositionally biased region" description="Gly residues" evidence="6">
    <location>
        <begin position="92"/>
        <end position="107"/>
    </location>
</feature>
<feature type="compositionally biased region" description="Polar residues" evidence="6">
    <location>
        <begin position="252"/>
        <end position="263"/>
    </location>
</feature>
<dbReference type="AlphaFoldDB" id="A0A6G1K551"/>
<sequence length="637" mass="69066">MTGFRFPPPPPPPPRAPASDAPNSHVGQRDGSSNRGGERGRGRGWGGRGRGRGAESRGNAQSNGSSRAAYGDAQSNDGGREGNGNSQLNGNSRGGRGNGQFNGGGRGGHGRGNHGGSGNAGGHQSRGRGRHQQPSFSHGQAQQQQAQPPTSKTLPPYVPPFPVGAYVNPLFANQYGAQPPPQVDHMALAQAMAFMTTPAGMHTMAAFSNMVGGVGVPPYPQSPAPPLQQFQHQTPSQPGHAKQMKNERAVKWNTQNNSSTHNARPSKQKPPRAKAKTAPAIPNFGSVLPTLKRPAPSKSIDGASKKNRRMDLGLTQRKQLAPESSSSDEDEDEDVDEEAMLSEQIINKGAIFEHEGLNISLQTPAEIAAWIKDRKRQYPTTKRIAEKAKEKAEKREGEIAFLRKVNGDTEKRKPRIRTAQPTPAPVAHTPADIRKTEEQKAIMEKRQAELQDLRNRLHESLAINRAKALETNEPVLKTSVDKPQSIDLGLGYSSDEGNVDKADEEDSSELEDSSVVSSSSEESEDSEDESDSDSDAPPEEMSAKKSIPQIAVPPPPPIPAIVAPKLNICTIWKQYGHCKNGNACRWEHPRRDKREKKTEMLEKPKGLFERLVEQEKDKADMLALDAIKFLGQHGFLG</sequence>
<dbReference type="GO" id="GO:0003723">
    <property type="term" value="F:RNA binding"/>
    <property type="evidence" value="ECO:0007669"/>
    <property type="project" value="InterPro"/>
</dbReference>
<dbReference type="OrthoDB" id="273070at2759"/>
<dbReference type="Pfam" id="PF10453">
    <property type="entry name" value="NUFIP1"/>
    <property type="match status" value="1"/>
</dbReference>
<evidence type="ECO:0000256" key="1">
    <source>
        <dbReference type="ARBA" id="ARBA00022723"/>
    </source>
</evidence>
<reference evidence="8" key="1">
    <citation type="journal article" date="2020" name="Stud. Mycol.">
        <title>101 Dothideomycetes genomes: a test case for predicting lifestyles and emergence of pathogens.</title>
        <authorList>
            <person name="Haridas S."/>
            <person name="Albert R."/>
            <person name="Binder M."/>
            <person name="Bloem J."/>
            <person name="Labutti K."/>
            <person name="Salamov A."/>
            <person name="Andreopoulos B."/>
            <person name="Baker S."/>
            <person name="Barry K."/>
            <person name="Bills G."/>
            <person name="Bluhm B."/>
            <person name="Cannon C."/>
            <person name="Castanera R."/>
            <person name="Culley D."/>
            <person name="Daum C."/>
            <person name="Ezra D."/>
            <person name="Gonzalez J."/>
            <person name="Henrissat B."/>
            <person name="Kuo A."/>
            <person name="Liang C."/>
            <person name="Lipzen A."/>
            <person name="Lutzoni F."/>
            <person name="Magnuson J."/>
            <person name="Mondo S."/>
            <person name="Nolan M."/>
            <person name="Ohm R."/>
            <person name="Pangilinan J."/>
            <person name="Park H.-J."/>
            <person name="Ramirez L."/>
            <person name="Alfaro M."/>
            <person name="Sun H."/>
            <person name="Tritt A."/>
            <person name="Yoshinaga Y."/>
            <person name="Zwiers L.-H."/>
            <person name="Turgeon B."/>
            <person name="Goodwin S."/>
            <person name="Spatafora J."/>
            <person name="Crous P."/>
            <person name="Grigoriev I."/>
        </authorList>
    </citation>
    <scope>NUCLEOTIDE SEQUENCE</scope>
    <source>
        <strain evidence="8">CBS 279.74</strain>
    </source>
</reference>
<evidence type="ECO:0000256" key="6">
    <source>
        <dbReference type="SAM" id="MobiDB-lite"/>
    </source>
</evidence>
<feature type="region of interest" description="Disordered" evidence="6">
    <location>
        <begin position="1"/>
        <end position="160"/>
    </location>
</feature>
<dbReference type="GO" id="GO:0000492">
    <property type="term" value="P:box C/D snoRNP assembly"/>
    <property type="evidence" value="ECO:0007669"/>
    <property type="project" value="TreeGrafter"/>
</dbReference>
<evidence type="ECO:0000313" key="8">
    <source>
        <dbReference type="EMBL" id="KAF2707743.1"/>
    </source>
</evidence>
<evidence type="ECO:0000256" key="2">
    <source>
        <dbReference type="ARBA" id="ARBA00022771"/>
    </source>
</evidence>
<keyword evidence="5" id="KW-0175">Coiled coil</keyword>
<evidence type="ECO:0000256" key="3">
    <source>
        <dbReference type="ARBA" id="ARBA00022833"/>
    </source>
</evidence>
<dbReference type="GO" id="GO:0008270">
    <property type="term" value="F:zinc ion binding"/>
    <property type="evidence" value="ECO:0007669"/>
    <property type="project" value="UniProtKB-KW"/>
</dbReference>
<organism evidence="8 9">
    <name type="scientific">Pleomassaria siparia CBS 279.74</name>
    <dbReference type="NCBI Taxonomy" id="1314801"/>
    <lineage>
        <taxon>Eukaryota</taxon>
        <taxon>Fungi</taxon>
        <taxon>Dikarya</taxon>
        <taxon>Ascomycota</taxon>
        <taxon>Pezizomycotina</taxon>
        <taxon>Dothideomycetes</taxon>
        <taxon>Pleosporomycetidae</taxon>
        <taxon>Pleosporales</taxon>
        <taxon>Pleomassariaceae</taxon>
        <taxon>Pleomassaria</taxon>
    </lineage>
</organism>
<feature type="zinc finger region" description="C3H1-type" evidence="4">
    <location>
        <begin position="563"/>
        <end position="591"/>
    </location>
</feature>
<feature type="coiled-coil region" evidence="5">
    <location>
        <begin position="433"/>
        <end position="463"/>
    </location>
</feature>
<dbReference type="InterPro" id="IPR039136">
    <property type="entry name" value="NUFIP1-like"/>
</dbReference>
<gene>
    <name evidence="8" type="ORF">K504DRAFT_458222</name>
</gene>
<keyword evidence="2 4" id="KW-0863">Zinc-finger</keyword>
<feature type="compositionally biased region" description="Acidic residues" evidence="6">
    <location>
        <begin position="521"/>
        <end position="538"/>
    </location>
</feature>
<dbReference type="PANTHER" id="PTHR13309:SF0">
    <property type="entry name" value="FMR1-INTERACTING PROTEIN NUFIP1"/>
    <property type="match status" value="1"/>
</dbReference>
<evidence type="ECO:0000256" key="4">
    <source>
        <dbReference type="PROSITE-ProRule" id="PRU00723"/>
    </source>
</evidence>
<evidence type="ECO:0000313" key="9">
    <source>
        <dbReference type="Proteomes" id="UP000799428"/>
    </source>
</evidence>
<keyword evidence="1 4" id="KW-0479">Metal-binding</keyword>
<feature type="compositionally biased region" description="Basic residues" evidence="6">
    <location>
        <begin position="264"/>
        <end position="275"/>
    </location>
</feature>
<feature type="region of interest" description="Disordered" evidence="6">
    <location>
        <begin position="404"/>
        <end position="430"/>
    </location>
</feature>
<feature type="domain" description="C3H1-type" evidence="7">
    <location>
        <begin position="563"/>
        <end position="591"/>
    </location>
</feature>
<feature type="compositionally biased region" description="Acidic residues" evidence="6">
    <location>
        <begin position="502"/>
        <end position="512"/>
    </location>
</feature>
<keyword evidence="3 4" id="KW-0862">Zinc</keyword>
<evidence type="ECO:0000256" key="5">
    <source>
        <dbReference type="SAM" id="Coils"/>
    </source>
</evidence>
<evidence type="ECO:0000259" key="7">
    <source>
        <dbReference type="PROSITE" id="PS50103"/>
    </source>
</evidence>
<dbReference type="EMBL" id="MU005773">
    <property type="protein sequence ID" value="KAF2707743.1"/>
    <property type="molecule type" value="Genomic_DNA"/>
</dbReference>
<protein>
    <recommendedName>
        <fullName evidence="7">C3H1-type domain-containing protein</fullName>
    </recommendedName>
</protein>
<dbReference type="PROSITE" id="PS50103">
    <property type="entry name" value="ZF_C3H1"/>
    <property type="match status" value="1"/>
</dbReference>
<dbReference type="InterPro" id="IPR000571">
    <property type="entry name" value="Znf_CCCH"/>
</dbReference>
<dbReference type="InterPro" id="IPR019496">
    <property type="entry name" value="NUFIP1_cons_dom"/>
</dbReference>
<feature type="compositionally biased region" description="Acidic residues" evidence="6">
    <location>
        <begin position="326"/>
        <end position="338"/>
    </location>
</feature>
<dbReference type="GO" id="GO:0005634">
    <property type="term" value="C:nucleus"/>
    <property type="evidence" value="ECO:0007669"/>
    <property type="project" value="TreeGrafter"/>
</dbReference>
<feature type="compositionally biased region" description="Pro residues" evidence="6">
    <location>
        <begin position="1"/>
        <end position="16"/>
    </location>
</feature>
<feature type="region of interest" description="Disordered" evidence="6">
    <location>
        <begin position="218"/>
        <end position="338"/>
    </location>
</feature>
<dbReference type="Proteomes" id="UP000799428">
    <property type="component" value="Unassembled WGS sequence"/>
</dbReference>
<dbReference type="SUPFAM" id="SSF90229">
    <property type="entry name" value="CCCH zinc finger"/>
    <property type="match status" value="1"/>
</dbReference>
<accession>A0A6G1K551</accession>
<name>A0A6G1K551_9PLEO</name>